<name>A0A427AU31_ENSVE</name>
<dbReference type="InterPro" id="IPR036259">
    <property type="entry name" value="MFS_trans_sf"/>
</dbReference>
<keyword evidence="1" id="KW-0812">Transmembrane</keyword>
<keyword evidence="1" id="KW-1133">Transmembrane helix</keyword>
<dbReference type="EMBL" id="AMZH03001331">
    <property type="protein sequence ID" value="RRT79705.1"/>
    <property type="molecule type" value="Genomic_DNA"/>
</dbReference>
<keyword evidence="1" id="KW-0472">Membrane</keyword>
<proteinExistence type="predicted"/>
<dbReference type="Proteomes" id="UP000287651">
    <property type="component" value="Unassembled WGS sequence"/>
</dbReference>
<protein>
    <submittedName>
        <fullName evidence="2">Uncharacterized protein</fullName>
    </submittedName>
</protein>
<dbReference type="AlphaFoldDB" id="A0A427AU31"/>
<sequence>MASGANSDRLLARDVRDLAPRFLLGLLIWFLVLLLSLLILRSADSIGTKLSCYGDWTLCVLFKGLIFLFPLQLIMTGVAVLVVDRLGRRPLLIGGVSGIVSFLNFC</sequence>
<comment type="caution">
    <text evidence="2">The sequence shown here is derived from an EMBL/GenBank/DDBJ whole genome shotgun (WGS) entry which is preliminary data.</text>
</comment>
<accession>A0A427AU31</accession>
<feature type="transmembrane region" description="Helical" evidence="1">
    <location>
        <begin position="21"/>
        <end position="40"/>
    </location>
</feature>
<evidence type="ECO:0000313" key="3">
    <source>
        <dbReference type="Proteomes" id="UP000287651"/>
    </source>
</evidence>
<gene>
    <name evidence="2" type="ORF">B296_00024077</name>
</gene>
<organism evidence="2 3">
    <name type="scientific">Ensete ventricosum</name>
    <name type="common">Abyssinian banana</name>
    <name type="synonym">Musa ensete</name>
    <dbReference type="NCBI Taxonomy" id="4639"/>
    <lineage>
        <taxon>Eukaryota</taxon>
        <taxon>Viridiplantae</taxon>
        <taxon>Streptophyta</taxon>
        <taxon>Embryophyta</taxon>
        <taxon>Tracheophyta</taxon>
        <taxon>Spermatophyta</taxon>
        <taxon>Magnoliopsida</taxon>
        <taxon>Liliopsida</taxon>
        <taxon>Zingiberales</taxon>
        <taxon>Musaceae</taxon>
        <taxon>Ensete</taxon>
    </lineage>
</organism>
<reference evidence="2 3" key="1">
    <citation type="journal article" date="2014" name="Agronomy (Basel)">
        <title>A Draft Genome Sequence for Ensete ventricosum, the Drought-Tolerant Tree Against Hunger.</title>
        <authorList>
            <person name="Harrison J."/>
            <person name="Moore K.A."/>
            <person name="Paszkiewicz K."/>
            <person name="Jones T."/>
            <person name="Grant M."/>
            <person name="Ambacheew D."/>
            <person name="Muzemil S."/>
            <person name="Studholme D.J."/>
        </authorList>
    </citation>
    <scope>NUCLEOTIDE SEQUENCE [LARGE SCALE GENOMIC DNA]</scope>
</reference>
<evidence type="ECO:0000256" key="1">
    <source>
        <dbReference type="SAM" id="Phobius"/>
    </source>
</evidence>
<evidence type="ECO:0000313" key="2">
    <source>
        <dbReference type="EMBL" id="RRT79705.1"/>
    </source>
</evidence>
<dbReference type="Gene3D" id="1.20.1250.20">
    <property type="entry name" value="MFS general substrate transporter like domains"/>
    <property type="match status" value="1"/>
</dbReference>
<feature type="transmembrane region" description="Helical" evidence="1">
    <location>
        <begin position="60"/>
        <end position="83"/>
    </location>
</feature>